<feature type="compositionally biased region" description="Low complexity" evidence="1">
    <location>
        <begin position="59"/>
        <end position="76"/>
    </location>
</feature>
<feature type="compositionally biased region" description="Low complexity" evidence="1">
    <location>
        <begin position="116"/>
        <end position="142"/>
    </location>
</feature>
<keyword evidence="2" id="KW-0732">Signal</keyword>
<feature type="signal peptide" evidence="2">
    <location>
        <begin position="1"/>
        <end position="19"/>
    </location>
</feature>
<reference evidence="4 5" key="1">
    <citation type="submission" date="2017-12" db="EMBL/GenBank/DDBJ databases">
        <title>Genome sequence of the mycotoxigenic crop pathogen Fusarium proliferatum, strain ITEM 2341 from Date Palm.</title>
        <authorList>
            <person name="Almiman B.F."/>
            <person name="Shittu T.A."/>
            <person name="Muthumeenakshi S."/>
            <person name="Baroncelli R."/>
            <person name="Sreenivasaprasada S."/>
        </authorList>
    </citation>
    <scope>NUCLEOTIDE SEQUENCE [LARGE SCALE GENOMIC DNA]</scope>
    <source>
        <strain evidence="4 5">ITEM 2341</strain>
    </source>
</reference>
<feature type="compositionally biased region" description="Polar residues" evidence="1">
    <location>
        <begin position="99"/>
        <end position="115"/>
    </location>
</feature>
<name>A0A365N171_GIBIN</name>
<evidence type="ECO:0000256" key="1">
    <source>
        <dbReference type="SAM" id="MobiDB-lite"/>
    </source>
</evidence>
<dbReference type="Proteomes" id="UP000251714">
    <property type="component" value="Unassembled WGS sequence"/>
</dbReference>
<feature type="domain" description="DUF7908" evidence="3">
    <location>
        <begin position="144"/>
        <end position="276"/>
    </location>
</feature>
<organism evidence="4 5">
    <name type="scientific">Gibberella intermedia</name>
    <name type="common">Bulb rot disease fungus</name>
    <name type="synonym">Fusarium proliferatum</name>
    <dbReference type="NCBI Taxonomy" id="948311"/>
    <lineage>
        <taxon>Eukaryota</taxon>
        <taxon>Fungi</taxon>
        <taxon>Dikarya</taxon>
        <taxon>Ascomycota</taxon>
        <taxon>Pezizomycotina</taxon>
        <taxon>Sordariomycetes</taxon>
        <taxon>Hypocreomycetidae</taxon>
        <taxon>Hypocreales</taxon>
        <taxon>Nectriaceae</taxon>
        <taxon>Fusarium</taxon>
        <taxon>Fusarium fujikuroi species complex</taxon>
    </lineage>
</organism>
<dbReference type="Pfam" id="PF25485">
    <property type="entry name" value="DUF7908"/>
    <property type="match status" value="1"/>
</dbReference>
<evidence type="ECO:0000259" key="3">
    <source>
        <dbReference type="Pfam" id="PF25485"/>
    </source>
</evidence>
<dbReference type="EMBL" id="PKMI01000028">
    <property type="protein sequence ID" value="RBA14495.1"/>
    <property type="molecule type" value="Genomic_DNA"/>
</dbReference>
<comment type="caution">
    <text evidence="4">The sequence shown here is derived from an EMBL/GenBank/DDBJ whole genome shotgun (WGS) entry which is preliminary data.</text>
</comment>
<proteinExistence type="predicted"/>
<evidence type="ECO:0000313" key="5">
    <source>
        <dbReference type="Proteomes" id="UP000251714"/>
    </source>
</evidence>
<evidence type="ECO:0000313" key="4">
    <source>
        <dbReference type="EMBL" id="RBA14495.1"/>
    </source>
</evidence>
<sequence>MRPSTIFVPLLGLYDLVLASDLAAVESYVWCVTYLSTYLMPVSNSIAMSTNINSATTAISSTTSNSSTSEPSSLKTKTTEAHSSSKQTSSRSLTLTTTDQLNSSQIQTQPSTTLGTTDRPISSITPTSSTTASTDVTTTSIPQPSGRSIILQIQPPITNRRRNIKRALVGGFVGGTQVCTFALDFTLSAEGQLLAGGVPVFYAGEDFKPLSEQEAISDSGDVITKTFTESNGLLVFKNSSLPTGEAGFCQTSNGIVYITFSRQPSGCVPVALRIYQLLCYKYIRGSFV</sequence>
<feature type="chain" id="PRO_5016726856" description="DUF7908 domain-containing protein" evidence="2">
    <location>
        <begin position="20"/>
        <end position="288"/>
    </location>
</feature>
<accession>A0A365N171</accession>
<feature type="compositionally biased region" description="Low complexity" evidence="1">
    <location>
        <begin position="84"/>
        <end position="98"/>
    </location>
</feature>
<protein>
    <recommendedName>
        <fullName evidence="3">DUF7908 domain-containing protein</fullName>
    </recommendedName>
</protein>
<dbReference type="AlphaFoldDB" id="A0A365N171"/>
<gene>
    <name evidence="4" type="ORF">FPRO05_03287</name>
</gene>
<feature type="region of interest" description="Disordered" evidence="1">
    <location>
        <begin position="59"/>
        <end position="147"/>
    </location>
</feature>
<dbReference type="InterPro" id="IPR057230">
    <property type="entry name" value="DUF7908"/>
</dbReference>
<evidence type="ECO:0000256" key="2">
    <source>
        <dbReference type="SAM" id="SignalP"/>
    </source>
</evidence>